<sequence length="253" mass="28407">MIKEKRLELIKKIVNDKKNVSVKYLSDSLGHAESTIRSDLNDLNRAGDIKRIHGGAAKIDDVSDSKFVFFENRLSEEINEKKLIASKAIKYIEDDQSIALDGSTTCYELAKLIAKTKLRLTVITNGLMVAEAINNNPLITTILIGGMLSNETFTTEGSFNNELLNEVNISTFFFSSRGIDTRSLTDFNIYEVRLKNQILNKSRRNIALIDSSKFGSTSTSTICQTNDVDIIISDDKLDEKVREKFISKNIEIL</sequence>
<keyword evidence="2" id="KW-0804">Transcription</keyword>
<dbReference type="Gene3D" id="3.40.50.1360">
    <property type="match status" value="1"/>
</dbReference>
<name>A0A2N6UIU9_9FIRM</name>
<dbReference type="InterPro" id="IPR036390">
    <property type="entry name" value="WH_DNA-bd_sf"/>
</dbReference>
<dbReference type="GeneID" id="84578626"/>
<dbReference type="SUPFAM" id="SSF100950">
    <property type="entry name" value="NagB/RpiA/CoA transferase-like"/>
    <property type="match status" value="1"/>
</dbReference>
<dbReference type="InterPro" id="IPR014036">
    <property type="entry name" value="DeoR-like_C"/>
</dbReference>
<dbReference type="Pfam" id="PF08220">
    <property type="entry name" value="HTH_DeoR"/>
    <property type="match status" value="1"/>
</dbReference>
<dbReference type="SUPFAM" id="SSF46785">
    <property type="entry name" value="Winged helix' DNA-binding domain"/>
    <property type="match status" value="1"/>
</dbReference>
<dbReference type="GO" id="GO:0003700">
    <property type="term" value="F:DNA-binding transcription factor activity"/>
    <property type="evidence" value="ECO:0007669"/>
    <property type="project" value="InterPro"/>
</dbReference>
<feature type="domain" description="HTH deoR-type" evidence="3">
    <location>
        <begin position="3"/>
        <end position="58"/>
    </location>
</feature>
<protein>
    <submittedName>
        <fullName evidence="4">Transcriptional regulator</fullName>
    </submittedName>
</protein>
<evidence type="ECO:0000313" key="5">
    <source>
        <dbReference type="Proteomes" id="UP000235658"/>
    </source>
</evidence>
<evidence type="ECO:0000313" key="4">
    <source>
        <dbReference type="EMBL" id="PMC81475.1"/>
    </source>
</evidence>
<evidence type="ECO:0000256" key="2">
    <source>
        <dbReference type="ARBA" id="ARBA00023163"/>
    </source>
</evidence>
<gene>
    <name evidence="4" type="ORF">CJ192_05455</name>
</gene>
<dbReference type="PANTHER" id="PTHR30363:SF44">
    <property type="entry name" value="AGA OPERON TRANSCRIPTIONAL REPRESSOR-RELATED"/>
    <property type="match status" value="1"/>
</dbReference>
<dbReference type="PANTHER" id="PTHR30363">
    <property type="entry name" value="HTH-TYPE TRANSCRIPTIONAL REGULATOR SRLR-RELATED"/>
    <property type="match status" value="1"/>
</dbReference>
<evidence type="ECO:0000256" key="1">
    <source>
        <dbReference type="ARBA" id="ARBA00023015"/>
    </source>
</evidence>
<dbReference type="EMBL" id="PNHP01000003">
    <property type="protein sequence ID" value="PMC81475.1"/>
    <property type="molecule type" value="Genomic_DNA"/>
</dbReference>
<dbReference type="SMART" id="SM01134">
    <property type="entry name" value="DeoRC"/>
    <property type="match status" value="1"/>
</dbReference>
<dbReference type="PROSITE" id="PS51000">
    <property type="entry name" value="HTH_DEOR_2"/>
    <property type="match status" value="1"/>
</dbReference>
<evidence type="ECO:0000259" key="3">
    <source>
        <dbReference type="PROSITE" id="PS51000"/>
    </source>
</evidence>
<dbReference type="Proteomes" id="UP000235658">
    <property type="component" value="Unassembled WGS sequence"/>
</dbReference>
<dbReference type="SMART" id="SM00420">
    <property type="entry name" value="HTH_DEOR"/>
    <property type="match status" value="1"/>
</dbReference>
<dbReference type="Pfam" id="PF00455">
    <property type="entry name" value="DeoRC"/>
    <property type="match status" value="1"/>
</dbReference>
<keyword evidence="1" id="KW-0805">Transcription regulation</keyword>
<dbReference type="RefSeq" id="WP_102198036.1">
    <property type="nucleotide sequence ID" value="NZ_CAUPDS010000002.1"/>
</dbReference>
<organism evidence="4 5">
    <name type="scientific">Anaerococcus hydrogenalis</name>
    <dbReference type="NCBI Taxonomy" id="33029"/>
    <lineage>
        <taxon>Bacteria</taxon>
        <taxon>Bacillati</taxon>
        <taxon>Bacillota</taxon>
        <taxon>Tissierellia</taxon>
        <taxon>Tissierellales</taxon>
        <taxon>Peptoniphilaceae</taxon>
        <taxon>Anaerococcus</taxon>
    </lineage>
</organism>
<dbReference type="InterPro" id="IPR037171">
    <property type="entry name" value="NagB/RpiA_transferase-like"/>
</dbReference>
<reference evidence="4 5" key="1">
    <citation type="submission" date="2017-09" db="EMBL/GenBank/DDBJ databases">
        <title>Bacterial strain isolated from the female urinary microbiota.</title>
        <authorList>
            <person name="Thomas-White K."/>
            <person name="Kumar N."/>
            <person name="Forster S."/>
            <person name="Putonti C."/>
            <person name="Lawley T."/>
            <person name="Wolfe A.J."/>
        </authorList>
    </citation>
    <scope>NUCLEOTIDE SEQUENCE [LARGE SCALE GENOMIC DNA]</scope>
    <source>
        <strain evidence="4 5">UMB0204</strain>
    </source>
</reference>
<comment type="caution">
    <text evidence="4">The sequence shown here is derived from an EMBL/GenBank/DDBJ whole genome shotgun (WGS) entry which is preliminary data.</text>
</comment>
<dbReference type="AlphaFoldDB" id="A0A2N6UIU9"/>
<accession>A0A2N6UIU9</accession>
<dbReference type="InterPro" id="IPR050313">
    <property type="entry name" value="Carb_Metab_HTH_regulators"/>
</dbReference>
<proteinExistence type="predicted"/>
<dbReference type="InterPro" id="IPR001034">
    <property type="entry name" value="DeoR_HTH"/>
</dbReference>